<dbReference type="InterPro" id="IPR057210">
    <property type="entry name" value="DUF7888"/>
</dbReference>
<dbReference type="RefSeq" id="XP_062657629.1">
    <property type="nucleotide sequence ID" value="XM_062807560.1"/>
</dbReference>
<reference evidence="3" key="1">
    <citation type="journal article" date="2023" name="Mol. Phylogenet. Evol.">
        <title>Genome-scale phylogeny and comparative genomics of the fungal order Sordariales.</title>
        <authorList>
            <person name="Hensen N."/>
            <person name="Bonometti L."/>
            <person name="Westerberg I."/>
            <person name="Brannstrom I.O."/>
            <person name="Guillou S."/>
            <person name="Cros-Aarteil S."/>
            <person name="Calhoun S."/>
            <person name="Haridas S."/>
            <person name="Kuo A."/>
            <person name="Mondo S."/>
            <person name="Pangilinan J."/>
            <person name="Riley R."/>
            <person name="LaButti K."/>
            <person name="Andreopoulos B."/>
            <person name="Lipzen A."/>
            <person name="Chen C."/>
            <person name="Yan M."/>
            <person name="Daum C."/>
            <person name="Ng V."/>
            <person name="Clum A."/>
            <person name="Steindorff A."/>
            <person name="Ohm R.A."/>
            <person name="Martin F."/>
            <person name="Silar P."/>
            <person name="Natvig D.O."/>
            <person name="Lalanne C."/>
            <person name="Gautier V."/>
            <person name="Ament-Velasquez S.L."/>
            <person name="Kruys A."/>
            <person name="Hutchinson M.I."/>
            <person name="Powell A.J."/>
            <person name="Barry K."/>
            <person name="Miller A.N."/>
            <person name="Grigoriev I.V."/>
            <person name="Debuchy R."/>
            <person name="Gladieux P."/>
            <person name="Hiltunen Thoren M."/>
            <person name="Johannesson H."/>
        </authorList>
    </citation>
    <scope>NUCLEOTIDE SEQUENCE</scope>
    <source>
        <strain evidence="3">CBS 168.71</strain>
    </source>
</reference>
<evidence type="ECO:0000259" key="2">
    <source>
        <dbReference type="Pfam" id="PF25411"/>
    </source>
</evidence>
<dbReference type="EMBL" id="JAUEPN010000005">
    <property type="protein sequence ID" value="KAK3294115.1"/>
    <property type="molecule type" value="Genomic_DNA"/>
</dbReference>
<dbReference type="PANTHER" id="PTHR40845">
    <property type="match status" value="1"/>
</dbReference>
<sequence length="179" mass="18998">MPSFKTVAAFMAIFATMANAAPAGIKTEAGHARSVSLQKREPVSAIILGAAGTALVTAVIERAVTEVADLIGDIASFDSGREAFTKQTTDAMFAQNPDPARFQAAACYNQAFSFADPANVDGQTSVEFRQGLLNTDYECFFIAAPNQFFTEGDGGFINLSITHSDRCTFDSETADLTCV</sequence>
<accession>A0AAE0HCQ8</accession>
<feature type="chain" id="PRO_5042082680" description="DUF7888 domain-containing protein" evidence="1">
    <location>
        <begin position="21"/>
        <end position="179"/>
    </location>
</feature>
<comment type="caution">
    <text evidence="3">The sequence shown here is derived from an EMBL/GenBank/DDBJ whole genome shotgun (WGS) entry which is preliminary data.</text>
</comment>
<evidence type="ECO:0000313" key="4">
    <source>
        <dbReference type="Proteomes" id="UP001278766"/>
    </source>
</evidence>
<dbReference type="Pfam" id="PF25411">
    <property type="entry name" value="DUF7888"/>
    <property type="match status" value="1"/>
</dbReference>
<keyword evidence="4" id="KW-1185">Reference proteome</keyword>
<name>A0AAE0HCQ8_9PEZI</name>
<proteinExistence type="predicted"/>
<reference evidence="3" key="2">
    <citation type="submission" date="2023-06" db="EMBL/GenBank/DDBJ databases">
        <authorList>
            <consortium name="Lawrence Berkeley National Laboratory"/>
            <person name="Haridas S."/>
            <person name="Hensen N."/>
            <person name="Bonometti L."/>
            <person name="Westerberg I."/>
            <person name="Brannstrom I.O."/>
            <person name="Guillou S."/>
            <person name="Cros-Aarteil S."/>
            <person name="Calhoun S."/>
            <person name="Kuo A."/>
            <person name="Mondo S."/>
            <person name="Pangilinan J."/>
            <person name="Riley R."/>
            <person name="Labutti K."/>
            <person name="Andreopoulos B."/>
            <person name="Lipzen A."/>
            <person name="Chen C."/>
            <person name="Yanf M."/>
            <person name="Daum C."/>
            <person name="Ng V."/>
            <person name="Clum A."/>
            <person name="Steindorff A."/>
            <person name="Ohm R."/>
            <person name="Martin F."/>
            <person name="Silar P."/>
            <person name="Natvig D."/>
            <person name="Lalanne C."/>
            <person name="Gautier V."/>
            <person name="Ament-Velasquez S.L."/>
            <person name="Kruys A."/>
            <person name="Hutchinson M.I."/>
            <person name="Powell A.J."/>
            <person name="Barry K."/>
            <person name="Miller A.N."/>
            <person name="Grigoriev I.V."/>
            <person name="Debuchy R."/>
            <person name="Gladieux P."/>
            <person name="Thoren M.H."/>
            <person name="Johannesson H."/>
        </authorList>
    </citation>
    <scope>NUCLEOTIDE SEQUENCE</scope>
    <source>
        <strain evidence="3">CBS 168.71</strain>
    </source>
</reference>
<gene>
    <name evidence="3" type="ORF">B0H64DRAFT_462608</name>
</gene>
<feature type="signal peptide" evidence="1">
    <location>
        <begin position="1"/>
        <end position="20"/>
    </location>
</feature>
<dbReference type="Proteomes" id="UP001278766">
    <property type="component" value="Unassembled WGS sequence"/>
</dbReference>
<evidence type="ECO:0000256" key="1">
    <source>
        <dbReference type="SAM" id="SignalP"/>
    </source>
</evidence>
<dbReference type="GeneID" id="87844508"/>
<protein>
    <recommendedName>
        <fullName evidence="2">DUF7888 domain-containing protein</fullName>
    </recommendedName>
</protein>
<feature type="domain" description="DUF7888" evidence="2">
    <location>
        <begin position="45"/>
        <end position="178"/>
    </location>
</feature>
<keyword evidence="1" id="KW-0732">Signal</keyword>
<dbReference type="AlphaFoldDB" id="A0AAE0HCQ8"/>
<evidence type="ECO:0000313" key="3">
    <source>
        <dbReference type="EMBL" id="KAK3294115.1"/>
    </source>
</evidence>
<organism evidence="3 4">
    <name type="scientific">Chaetomium fimeti</name>
    <dbReference type="NCBI Taxonomy" id="1854472"/>
    <lineage>
        <taxon>Eukaryota</taxon>
        <taxon>Fungi</taxon>
        <taxon>Dikarya</taxon>
        <taxon>Ascomycota</taxon>
        <taxon>Pezizomycotina</taxon>
        <taxon>Sordariomycetes</taxon>
        <taxon>Sordariomycetidae</taxon>
        <taxon>Sordariales</taxon>
        <taxon>Chaetomiaceae</taxon>
        <taxon>Chaetomium</taxon>
    </lineage>
</organism>
<dbReference type="PANTHER" id="PTHR40845:SF1">
    <property type="match status" value="1"/>
</dbReference>